<keyword evidence="4" id="KW-1185">Reference proteome</keyword>
<sequence length="115" mass="13197">MQGAKTSSIDEGQNIKQREESSVKCEIKSETSVREVLSVKESDRLVGPQFKKKRYFVKELHKEQKPPKKPKLRCGCLICIAFIIAFKGLRKFLLGMRTDMSKMDFLNPAFSTKLI</sequence>
<organism evidence="3 4">
    <name type="scientific">Cimex lectularius</name>
    <name type="common">Bed bug</name>
    <name type="synonym">Acanthia lectularia</name>
    <dbReference type="NCBI Taxonomy" id="79782"/>
    <lineage>
        <taxon>Eukaryota</taxon>
        <taxon>Metazoa</taxon>
        <taxon>Ecdysozoa</taxon>
        <taxon>Arthropoda</taxon>
        <taxon>Hexapoda</taxon>
        <taxon>Insecta</taxon>
        <taxon>Pterygota</taxon>
        <taxon>Neoptera</taxon>
        <taxon>Paraneoptera</taxon>
        <taxon>Hemiptera</taxon>
        <taxon>Heteroptera</taxon>
        <taxon>Panheteroptera</taxon>
        <taxon>Cimicomorpha</taxon>
        <taxon>Cimicidae</taxon>
        <taxon>Cimex</taxon>
    </lineage>
</organism>
<accession>A0A8I6R7S0</accession>
<feature type="transmembrane region" description="Helical" evidence="2">
    <location>
        <begin position="72"/>
        <end position="89"/>
    </location>
</feature>
<evidence type="ECO:0000313" key="3">
    <source>
        <dbReference type="EnsemblMetazoa" id="XP_014240742.1"/>
    </source>
</evidence>
<feature type="region of interest" description="Disordered" evidence="1">
    <location>
        <begin position="1"/>
        <end position="22"/>
    </location>
</feature>
<dbReference type="KEGG" id="clec:106661710"/>
<protein>
    <submittedName>
        <fullName evidence="3">Uncharacterized protein</fullName>
    </submittedName>
</protein>
<dbReference type="EnsemblMetazoa" id="XM_014385256.1">
    <property type="protein sequence ID" value="XP_014240742.1"/>
    <property type="gene ID" value="LOC106661710"/>
</dbReference>
<reference evidence="3" key="1">
    <citation type="submission" date="2022-01" db="UniProtKB">
        <authorList>
            <consortium name="EnsemblMetazoa"/>
        </authorList>
    </citation>
    <scope>IDENTIFICATION</scope>
</reference>
<dbReference type="Proteomes" id="UP000494040">
    <property type="component" value="Unassembled WGS sequence"/>
</dbReference>
<evidence type="ECO:0000256" key="1">
    <source>
        <dbReference type="SAM" id="MobiDB-lite"/>
    </source>
</evidence>
<keyword evidence="2" id="KW-0472">Membrane</keyword>
<dbReference type="RefSeq" id="XP_014240742.1">
    <property type="nucleotide sequence ID" value="XM_014385256.1"/>
</dbReference>
<feature type="compositionally biased region" description="Polar residues" evidence="1">
    <location>
        <begin position="1"/>
        <end position="15"/>
    </location>
</feature>
<name>A0A8I6R7S0_CIMLE</name>
<dbReference type="GeneID" id="106661710"/>
<keyword evidence="2" id="KW-0812">Transmembrane</keyword>
<evidence type="ECO:0000256" key="2">
    <source>
        <dbReference type="SAM" id="Phobius"/>
    </source>
</evidence>
<evidence type="ECO:0000313" key="4">
    <source>
        <dbReference type="Proteomes" id="UP000494040"/>
    </source>
</evidence>
<dbReference type="AlphaFoldDB" id="A0A8I6R7S0"/>
<proteinExistence type="predicted"/>
<keyword evidence="2" id="KW-1133">Transmembrane helix</keyword>